<dbReference type="InterPro" id="IPR036809">
    <property type="entry name" value="AF1782-like_sf"/>
</dbReference>
<reference evidence="4 6" key="2">
    <citation type="submission" date="2016-10" db="EMBL/GenBank/DDBJ databases">
        <authorList>
            <person name="de Groot N.N."/>
        </authorList>
    </citation>
    <scope>NUCLEOTIDE SEQUENCE [LARGE SCALE GENOMIC DNA]</scope>
    <source>
        <strain evidence="4 6">Z-7982</strain>
    </source>
</reference>
<dbReference type="Proteomes" id="UP000186879">
    <property type="component" value="Chromosome"/>
</dbReference>
<evidence type="ECO:0000313" key="3">
    <source>
        <dbReference type="EMBL" id="RNI07293.1"/>
    </source>
</evidence>
<dbReference type="EMBL" id="RJJG01000009">
    <property type="protein sequence ID" value="RNI07293.1"/>
    <property type="molecule type" value="Genomic_DNA"/>
</dbReference>
<protein>
    <submittedName>
        <fullName evidence="3">DUF357 domain-containing protein</fullName>
    </submittedName>
</protein>
<evidence type="ECO:0000313" key="7">
    <source>
        <dbReference type="Proteomes" id="UP000267921"/>
    </source>
</evidence>
<dbReference type="STRING" id="2177.BHR79_00130"/>
<reference evidence="3 7" key="3">
    <citation type="submission" date="2018-10" db="EMBL/GenBank/DDBJ databases">
        <title>Cultivation of a novel Methanohalophilus strain from Kebrit Deep of the Red Sea and a genomic comparison of members of the genus Methanohalophilus.</title>
        <authorList>
            <person name="Guan Y."/>
            <person name="Ngugi D.K."/>
            <person name="Stingl U."/>
        </authorList>
    </citation>
    <scope>NUCLEOTIDE SEQUENCE [LARGE SCALE GENOMIC DNA]</scope>
    <source>
        <strain evidence="3 7">DSM 3094</strain>
    </source>
</reference>
<evidence type="ECO:0000313" key="5">
    <source>
        <dbReference type="Proteomes" id="UP000186879"/>
    </source>
</evidence>
<evidence type="ECO:0000313" key="2">
    <source>
        <dbReference type="EMBL" id="APH38041.1"/>
    </source>
</evidence>
<dbReference type="Proteomes" id="UP000198669">
    <property type="component" value="Unassembled WGS sequence"/>
</dbReference>
<dbReference type="InterPro" id="IPR023140">
    <property type="entry name" value="DUF357"/>
</dbReference>
<dbReference type="Pfam" id="PF04010">
    <property type="entry name" value="DUF357"/>
    <property type="match status" value="1"/>
</dbReference>
<sequence length="93" mass="10434">MAADLNEKVGRYEKLLKKALELAQPAPRSSSHLMKVADDYLNMAQSYYNDGLHFIKIEDPVNALVCFSYGHAWLDAGARLGIFDVDDNVLFTI</sequence>
<name>A0A1L3PZV7_9EURY</name>
<dbReference type="EMBL" id="CP017921">
    <property type="protein sequence ID" value="APH38041.1"/>
    <property type="molecule type" value="Genomic_DNA"/>
</dbReference>
<dbReference type="GeneID" id="30582111"/>
<evidence type="ECO:0000313" key="6">
    <source>
        <dbReference type="Proteomes" id="UP000198669"/>
    </source>
</evidence>
<organism evidence="2 5">
    <name type="scientific">Methanohalophilus halophilus</name>
    <dbReference type="NCBI Taxonomy" id="2177"/>
    <lineage>
        <taxon>Archaea</taxon>
        <taxon>Methanobacteriati</taxon>
        <taxon>Methanobacteriota</taxon>
        <taxon>Stenosarchaea group</taxon>
        <taxon>Methanomicrobia</taxon>
        <taxon>Methanosarcinales</taxon>
        <taxon>Methanosarcinaceae</taxon>
        <taxon>Methanohalophilus</taxon>
    </lineage>
</organism>
<gene>
    <name evidence="2" type="ORF">BHR79_00130</name>
    <name evidence="3" type="ORF">EFE40_10175</name>
    <name evidence="4" type="ORF">SAMN04515625_1755</name>
</gene>
<keyword evidence="5" id="KW-1185">Reference proteome</keyword>
<dbReference type="Proteomes" id="UP000267921">
    <property type="component" value="Unassembled WGS sequence"/>
</dbReference>
<dbReference type="EMBL" id="FNMU01000005">
    <property type="protein sequence ID" value="SDW85420.1"/>
    <property type="molecule type" value="Genomic_DNA"/>
</dbReference>
<dbReference type="AlphaFoldDB" id="A0A1L3PZV7"/>
<accession>A0A1L3PZV7</accession>
<dbReference type="KEGG" id="mhaz:BHR79_00130"/>
<dbReference type="Gene3D" id="1.20.1270.90">
    <property type="entry name" value="AF1782-like"/>
    <property type="match status" value="1"/>
</dbReference>
<evidence type="ECO:0000313" key="4">
    <source>
        <dbReference type="EMBL" id="SDW85420.1"/>
    </source>
</evidence>
<dbReference type="OrthoDB" id="148073at2157"/>
<reference evidence="2 5" key="1">
    <citation type="submission" date="2016-10" db="EMBL/GenBank/DDBJ databases">
        <title>Methanohalophilus halophilus.</title>
        <authorList>
            <person name="L'haridon S."/>
        </authorList>
    </citation>
    <scope>NUCLEOTIDE SEQUENCE [LARGE SCALE GENOMIC DNA]</scope>
    <source>
        <strain evidence="2 5">Z-7982</strain>
    </source>
</reference>
<proteinExistence type="predicted"/>
<dbReference type="SUPFAM" id="SSF158372">
    <property type="entry name" value="AF1782-like"/>
    <property type="match status" value="1"/>
</dbReference>
<evidence type="ECO:0000259" key="1">
    <source>
        <dbReference type="Pfam" id="PF04010"/>
    </source>
</evidence>
<feature type="domain" description="DUF357" evidence="1">
    <location>
        <begin position="11"/>
        <end position="83"/>
    </location>
</feature>
<dbReference type="RefSeq" id="WP_072560147.1">
    <property type="nucleotide sequence ID" value="NZ_CP017921.1"/>
</dbReference>